<protein>
    <submittedName>
        <fullName evidence="1">Uncharacterized protein</fullName>
    </submittedName>
</protein>
<name>A0A2H9T347_9ZZZZ</name>
<evidence type="ECO:0000313" key="1">
    <source>
        <dbReference type="EMBL" id="PJE77652.1"/>
    </source>
</evidence>
<proteinExistence type="predicted"/>
<gene>
    <name evidence="1" type="ORF">CI610_03421</name>
</gene>
<comment type="caution">
    <text evidence="1">The sequence shown here is derived from an EMBL/GenBank/DDBJ whole genome shotgun (WGS) entry which is preliminary data.</text>
</comment>
<reference evidence="1" key="1">
    <citation type="journal article" date="2017" name="Appl. Environ. Microbiol.">
        <title>Molecular characterization of an Endozoicomonas-like organism causing infection in king scallop Pecten maximus L.</title>
        <authorList>
            <person name="Cano I."/>
            <person name="van Aerle R."/>
            <person name="Ross S."/>
            <person name="Verner-Jeffreys D.W."/>
            <person name="Paley R.K."/>
            <person name="Rimmer G."/>
            <person name="Ryder D."/>
            <person name="Hooper P."/>
            <person name="Stone D."/>
            <person name="Feist S.W."/>
        </authorList>
    </citation>
    <scope>NUCLEOTIDE SEQUENCE</scope>
</reference>
<dbReference type="Gene3D" id="3.30.420.10">
    <property type="entry name" value="Ribonuclease H-like superfamily/Ribonuclease H"/>
    <property type="match status" value="1"/>
</dbReference>
<dbReference type="AlphaFoldDB" id="A0A2H9T347"/>
<dbReference type="EMBL" id="NSIT01000444">
    <property type="protein sequence ID" value="PJE77652.1"/>
    <property type="molecule type" value="Genomic_DNA"/>
</dbReference>
<accession>A0A2H9T347</accession>
<dbReference type="InterPro" id="IPR036397">
    <property type="entry name" value="RNaseH_sf"/>
</dbReference>
<dbReference type="GO" id="GO:0003676">
    <property type="term" value="F:nucleic acid binding"/>
    <property type="evidence" value="ECO:0007669"/>
    <property type="project" value="InterPro"/>
</dbReference>
<organism evidence="1">
    <name type="scientific">invertebrate metagenome</name>
    <dbReference type="NCBI Taxonomy" id="1711999"/>
    <lineage>
        <taxon>unclassified sequences</taxon>
        <taxon>metagenomes</taxon>
        <taxon>organismal metagenomes</taxon>
    </lineage>
</organism>
<sequence length="120" mass="13979">MGVLHYLTAGWVSYVINLYNYFSTLRKMVNEHQTNWDAFLDGALFAMRTKPQSSTKYSPFFLLYGREARYPSQLPKDFGNNLQVSSSTLSCYFQLTWLEGPESLCHTKYSICQHLNHYLS</sequence>